<feature type="transmembrane region" description="Helical" evidence="1">
    <location>
        <begin position="20"/>
        <end position="38"/>
    </location>
</feature>
<evidence type="ECO:0000256" key="1">
    <source>
        <dbReference type="SAM" id="Phobius"/>
    </source>
</evidence>
<evidence type="ECO:0000313" key="3">
    <source>
        <dbReference type="Proteomes" id="UP000715965"/>
    </source>
</evidence>
<protein>
    <recommendedName>
        <fullName evidence="4">Transmembrane protein</fullName>
    </recommendedName>
</protein>
<keyword evidence="1" id="KW-0472">Membrane</keyword>
<dbReference type="RefSeq" id="WP_193782121.1">
    <property type="nucleotide sequence ID" value="NZ_JADDOJ010000110.1"/>
</dbReference>
<evidence type="ECO:0008006" key="4">
    <source>
        <dbReference type="Google" id="ProtNLM"/>
    </source>
</evidence>
<reference evidence="2 3" key="1">
    <citation type="submission" date="2020-10" db="EMBL/GenBank/DDBJ databases">
        <title>Draft genome of Ramlibacter aquaticus LMG 30558.</title>
        <authorList>
            <person name="Props R."/>
        </authorList>
    </citation>
    <scope>NUCLEOTIDE SEQUENCE [LARGE SCALE GENOMIC DNA]</scope>
    <source>
        <strain evidence="2 3">LMG 30558</strain>
    </source>
</reference>
<keyword evidence="1" id="KW-0812">Transmembrane</keyword>
<sequence length="775" mass="84877">MSNLGGDEKGVAKGVRAISVALSAVLLILLAVPFSPSYPSVGLDTSWMYGLNEAVARHLRFGRDIIFTFGPYASVYTRQYHPSTDHLMIAGSILVYTAGFALFARSSERTRQAWMWVLPFLVSQSWLQDAPLMVTPLVLLYAAEREEAKRDDIGTAILCFGSASCGLLLLVKGSFAPMVCGCVGLAAVLRWSAGSRKEALAIICALTVATIAAWVVAGQSLLDLPQFFRSQLPIISGYTEAMALPGNNWEPALYCGCAAALLFLCVTSNKGKSRVILTIGLVLFLFMSFKAGFVRHDGHAAIAASALAMAGLLAFYTTPGTRGLVALVLSEVVFFSLISSYQPMDLWSISSRSIERLGAGLHGAAMRWRHAATLEHEFENAKSLIGSNSPIEHSSEKVDVYPTELSYALVASIPNWWPRPIFQSYSAYTGELLDENVQHLISSPPDEIFFDVRPIDGRYPASDDSKSWPVILSNYEPISTRSGFIQFRRRKEPIKIEFSDQIRMAPVAFGEPQKLSPFKAGAPVWVRIEMEPTWLGRLVALAYKVPPVSMHLMFGSHRATYRLIPSISKFGFLLSPTVQTIEDFLALLSPESADLALGGDRIPMTLTVDPGAGGRWFWKGYSLSLSQMKIPGEPEVDRLIFSPSRIEPVSFNLPPGGTCVIDSINELQLGSQPAVLKSPVWKVRGWALLSVDGYVTNNGVKLMLTDSSGSSRIYETRVVTRPDVGRHFKHEEASNVGYEALIDARALRGPRSTIRIIQKSVKGDLLCDKTAVVMH</sequence>
<organism evidence="2 3">
    <name type="scientific">Ramlibacter aquaticus</name>
    <dbReference type="NCBI Taxonomy" id="2780094"/>
    <lineage>
        <taxon>Bacteria</taxon>
        <taxon>Pseudomonadati</taxon>
        <taxon>Pseudomonadota</taxon>
        <taxon>Betaproteobacteria</taxon>
        <taxon>Burkholderiales</taxon>
        <taxon>Comamonadaceae</taxon>
        <taxon>Ramlibacter</taxon>
    </lineage>
</organism>
<feature type="transmembrane region" description="Helical" evidence="1">
    <location>
        <begin position="275"/>
        <end position="293"/>
    </location>
</feature>
<evidence type="ECO:0000313" key="2">
    <source>
        <dbReference type="EMBL" id="MBE7942572.1"/>
    </source>
</evidence>
<feature type="transmembrane region" description="Helical" evidence="1">
    <location>
        <begin position="323"/>
        <end position="341"/>
    </location>
</feature>
<feature type="transmembrane region" description="Helical" evidence="1">
    <location>
        <begin position="200"/>
        <end position="222"/>
    </location>
</feature>
<keyword evidence="1" id="KW-1133">Transmembrane helix</keyword>
<accession>A0ABR9SLE0</accession>
<proteinExistence type="predicted"/>
<name>A0ABR9SLE0_9BURK</name>
<comment type="caution">
    <text evidence="2">The sequence shown here is derived from an EMBL/GenBank/DDBJ whole genome shotgun (WGS) entry which is preliminary data.</text>
</comment>
<feature type="transmembrane region" description="Helical" evidence="1">
    <location>
        <begin position="251"/>
        <end position="268"/>
    </location>
</feature>
<dbReference type="EMBL" id="JADDOJ010000110">
    <property type="protein sequence ID" value="MBE7942572.1"/>
    <property type="molecule type" value="Genomic_DNA"/>
</dbReference>
<gene>
    <name evidence="2" type="ORF">IM725_18545</name>
</gene>
<feature type="transmembrane region" description="Helical" evidence="1">
    <location>
        <begin position="86"/>
        <end position="104"/>
    </location>
</feature>
<feature type="transmembrane region" description="Helical" evidence="1">
    <location>
        <begin position="155"/>
        <end position="188"/>
    </location>
</feature>
<keyword evidence="3" id="KW-1185">Reference proteome</keyword>
<dbReference type="Proteomes" id="UP000715965">
    <property type="component" value="Unassembled WGS sequence"/>
</dbReference>
<feature type="transmembrane region" description="Helical" evidence="1">
    <location>
        <begin position="299"/>
        <end position="316"/>
    </location>
</feature>